<dbReference type="AlphaFoldDB" id="A0A844QH01"/>
<dbReference type="GO" id="GO:0009055">
    <property type="term" value="F:electron transfer activity"/>
    <property type="evidence" value="ECO:0007669"/>
    <property type="project" value="InterPro"/>
</dbReference>
<keyword evidence="18 19" id="KW-0472">Membrane</keyword>
<evidence type="ECO:0000256" key="20">
    <source>
        <dbReference type="PIRSR" id="PIRSR000006-1"/>
    </source>
</evidence>
<sequence length="291" mass="31179">MAVEERDAHTGYLTTGHEWNGITELNRPVPKIIWLFLLSTFAFAFLWWVLMPAWPLGATYTRGLLGVDQRARLADDLAVAAARRADWMAEIEAKPVEAIRADPALMRLARESGRTLFADNCGVCHGATGGGGPGYPSLVDGAWLWGGDAKTVAETIRVGINSDHAESRVGQMLAFGRDGILERQAISDVVSFVRSLSDAPLAPAEKTGAAAGATIFADNCAACHGEDGRGSTDVGAPDLTDGSWIYGGDRPSIFASVDRGRQGEMPAWEARLTPVQRKLLTVYVLDLGAKQ</sequence>
<accession>A0A844QH01</accession>
<feature type="binding site" description="covalent" evidence="21">
    <location>
        <position position="121"/>
    </location>
    <ligand>
        <name>heme c</name>
        <dbReference type="ChEBI" id="CHEBI:61717"/>
        <label>1</label>
    </ligand>
</feature>
<keyword evidence="10 19" id="KW-0479">Metal-binding</keyword>
<evidence type="ECO:0000256" key="10">
    <source>
        <dbReference type="ARBA" id="ARBA00022723"/>
    </source>
</evidence>
<evidence type="ECO:0000256" key="21">
    <source>
        <dbReference type="PIRSR" id="PIRSR000006-2"/>
    </source>
</evidence>
<evidence type="ECO:0000256" key="1">
    <source>
        <dbReference type="ARBA" id="ARBA00004533"/>
    </source>
</evidence>
<dbReference type="Pfam" id="PF00034">
    <property type="entry name" value="Cytochrom_C"/>
    <property type="match status" value="1"/>
</dbReference>
<comment type="caution">
    <text evidence="24">The sequence shown here is derived from an EMBL/GenBank/DDBJ whole genome shotgun (WGS) entry which is preliminary data.</text>
</comment>
<evidence type="ECO:0000256" key="7">
    <source>
        <dbReference type="ARBA" id="ARBA00022617"/>
    </source>
</evidence>
<feature type="domain" description="Cytochrome c" evidence="23">
    <location>
        <begin position="108"/>
        <end position="197"/>
    </location>
</feature>
<dbReference type="Pfam" id="PF14715">
    <property type="entry name" value="FixP_N"/>
    <property type="match status" value="1"/>
</dbReference>
<evidence type="ECO:0000256" key="15">
    <source>
        <dbReference type="ARBA" id="ARBA00023002"/>
    </source>
</evidence>
<dbReference type="Gene3D" id="1.10.760.10">
    <property type="entry name" value="Cytochrome c-like domain"/>
    <property type="match status" value="2"/>
</dbReference>
<dbReference type="GO" id="GO:0006119">
    <property type="term" value="P:oxidative phosphorylation"/>
    <property type="evidence" value="ECO:0007669"/>
    <property type="project" value="UniProtKB-UniPathway"/>
</dbReference>
<name>A0A844QH01_9HYPH</name>
<feature type="binding site" description="covalent" evidence="21">
    <location>
        <position position="223"/>
    </location>
    <ligand>
        <name>heme c</name>
        <dbReference type="ChEBI" id="CHEBI:61717"/>
        <label>2</label>
    </ligand>
</feature>
<dbReference type="PIRSF" id="PIRSF000006">
    <property type="entry name" value="Cbb3-Cox_fixP"/>
    <property type="match status" value="1"/>
</dbReference>
<evidence type="ECO:0000256" key="3">
    <source>
        <dbReference type="ARBA" id="ARBA00006113"/>
    </source>
</evidence>
<reference evidence="24 25" key="1">
    <citation type="submission" date="2019-12" db="EMBL/GenBank/DDBJ databases">
        <title>Nitratireductor arenosus sp. nov., Isolated from sea sand, Jeju island, South Korea.</title>
        <authorList>
            <person name="Kim W."/>
        </authorList>
    </citation>
    <scope>NUCLEOTIDE SEQUENCE [LARGE SCALE GENOMIC DNA]</scope>
    <source>
        <strain evidence="24 25">CAU 1489</strain>
    </source>
</reference>
<dbReference type="GO" id="GO:0005886">
    <property type="term" value="C:plasma membrane"/>
    <property type="evidence" value="ECO:0007669"/>
    <property type="project" value="UniProtKB-SubCell"/>
</dbReference>
<keyword evidence="4 19" id="KW-0813">Transport</keyword>
<dbReference type="NCBIfam" id="TIGR00782">
    <property type="entry name" value="ccoP"/>
    <property type="match status" value="1"/>
</dbReference>
<feature type="binding site" description="axial binding residue" evidence="20">
    <location>
        <position position="172"/>
    </location>
    <ligand>
        <name>heme c</name>
        <dbReference type="ChEBI" id="CHEBI:61717"/>
        <label>2</label>
    </ligand>
    <ligandPart>
        <name>Fe</name>
        <dbReference type="ChEBI" id="CHEBI:18248"/>
    </ligandPart>
</feature>
<comment type="cofactor">
    <cofactor evidence="19 21">
        <name>heme c</name>
        <dbReference type="ChEBI" id="CHEBI:61717"/>
    </cofactor>
    <text evidence="19 21">Binds 2 heme C groups per subunit.</text>
</comment>
<dbReference type="InterPro" id="IPR036909">
    <property type="entry name" value="Cyt_c-like_dom_sf"/>
</dbReference>
<evidence type="ECO:0000256" key="5">
    <source>
        <dbReference type="ARBA" id="ARBA00022475"/>
    </source>
</evidence>
<comment type="function">
    <text evidence="19">C-type cytochrome. Part of the cbb3-type cytochrome c oxidase complex.</text>
</comment>
<keyword evidence="16 19" id="KW-0408">Iron</keyword>
<feature type="binding site" description="covalent" evidence="21">
    <location>
        <position position="220"/>
    </location>
    <ligand>
        <name>heme c</name>
        <dbReference type="ChEBI" id="CHEBI:61717"/>
        <label>2</label>
    </ligand>
</feature>
<evidence type="ECO:0000256" key="8">
    <source>
        <dbReference type="ARBA" id="ARBA00022660"/>
    </source>
</evidence>
<evidence type="ECO:0000256" key="16">
    <source>
        <dbReference type="ARBA" id="ARBA00023004"/>
    </source>
</evidence>
<evidence type="ECO:0000256" key="14">
    <source>
        <dbReference type="ARBA" id="ARBA00022989"/>
    </source>
</evidence>
<evidence type="ECO:0000256" key="12">
    <source>
        <dbReference type="ARBA" id="ARBA00022781"/>
    </source>
</evidence>
<evidence type="ECO:0000256" key="4">
    <source>
        <dbReference type="ARBA" id="ARBA00022448"/>
    </source>
</evidence>
<dbReference type="InterPro" id="IPR009056">
    <property type="entry name" value="Cyt_c-like_dom"/>
</dbReference>
<organism evidence="24 25">
    <name type="scientific">Nitratireductor arenosus</name>
    <dbReference type="NCBI Taxonomy" id="2682096"/>
    <lineage>
        <taxon>Bacteria</taxon>
        <taxon>Pseudomonadati</taxon>
        <taxon>Pseudomonadota</taxon>
        <taxon>Alphaproteobacteria</taxon>
        <taxon>Hyphomicrobiales</taxon>
        <taxon>Phyllobacteriaceae</taxon>
        <taxon>Nitratireductor</taxon>
    </lineage>
</organism>
<dbReference type="Gene3D" id="6.10.280.130">
    <property type="match status" value="1"/>
</dbReference>
<evidence type="ECO:0000256" key="11">
    <source>
        <dbReference type="ARBA" id="ARBA00022737"/>
    </source>
</evidence>
<dbReference type="EMBL" id="WPHG01000003">
    <property type="protein sequence ID" value="MVA98702.1"/>
    <property type="molecule type" value="Genomic_DNA"/>
</dbReference>
<keyword evidence="9 22" id="KW-0812">Transmembrane</keyword>
<gene>
    <name evidence="24" type="primary">ccoP</name>
    <name evidence="24" type="ORF">GN330_15760</name>
</gene>
<evidence type="ECO:0000259" key="23">
    <source>
        <dbReference type="PROSITE" id="PS51007"/>
    </source>
</evidence>
<dbReference type="GO" id="GO:1902600">
    <property type="term" value="P:proton transmembrane transport"/>
    <property type="evidence" value="ECO:0007669"/>
    <property type="project" value="UniProtKB-KW"/>
</dbReference>
<dbReference type="RefSeq" id="WP_343040735.1">
    <property type="nucleotide sequence ID" value="NZ_WPHG01000003.1"/>
</dbReference>
<keyword evidence="5 19" id="KW-1003">Cell membrane</keyword>
<feature type="binding site" description="axial binding residue" evidence="20">
    <location>
        <position position="265"/>
    </location>
    <ligand>
        <name>heme c</name>
        <dbReference type="ChEBI" id="CHEBI:61717"/>
        <label>1</label>
    </ligand>
    <ligandPart>
        <name>Fe</name>
        <dbReference type="ChEBI" id="CHEBI:18248"/>
    </ligandPart>
</feature>
<evidence type="ECO:0000256" key="18">
    <source>
        <dbReference type="ARBA" id="ARBA00023136"/>
    </source>
</evidence>
<proteinExistence type="inferred from homology"/>
<keyword evidence="25" id="KW-1185">Reference proteome</keyword>
<evidence type="ECO:0000256" key="9">
    <source>
        <dbReference type="ARBA" id="ARBA00022692"/>
    </source>
</evidence>
<feature type="domain" description="Cytochrome c" evidence="23">
    <location>
        <begin position="207"/>
        <end position="288"/>
    </location>
</feature>
<comment type="subunit">
    <text evidence="19">Component of the cbb3-type cytochrome c oxidase.</text>
</comment>
<evidence type="ECO:0000256" key="2">
    <source>
        <dbReference type="ARBA" id="ARBA00004673"/>
    </source>
</evidence>
<dbReference type="Pfam" id="PF13442">
    <property type="entry name" value="Cytochrome_CBB3"/>
    <property type="match status" value="1"/>
</dbReference>
<keyword evidence="8 19" id="KW-0679">Respiratory chain</keyword>
<dbReference type="PROSITE" id="PS51007">
    <property type="entry name" value="CYTC"/>
    <property type="match status" value="2"/>
</dbReference>
<comment type="subcellular location">
    <subcellularLocation>
        <location evidence="1 19">Cell inner membrane</location>
    </subcellularLocation>
</comment>
<evidence type="ECO:0000256" key="17">
    <source>
        <dbReference type="ARBA" id="ARBA00023065"/>
    </source>
</evidence>
<dbReference type="InterPro" id="IPR050597">
    <property type="entry name" value="Cytochrome_c_Oxidase_Subunit"/>
</dbReference>
<evidence type="ECO:0000256" key="13">
    <source>
        <dbReference type="ARBA" id="ARBA00022982"/>
    </source>
</evidence>
<comment type="pathway">
    <text evidence="2 19">Energy metabolism; oxidative phosphorylation.</text>
</comment>
<evidence type="ECO:0000256" key="6">
    <source>
        <dbReference type="ARBA" id="ARBA00022519"/>
    </source>
</evidence>
<dbReference type="InterPro" id="IPR032858">
    <property type="entry name" value="CcoP_N"/>
</dbReference>
<dbReference type="GO" id="GO:0046872">
    <property type="term" value="F:metal ion binding"/>
    <property type="evidence" value="ECO:0007669"/>
    <property type="project" value="UniProtKB-KW"/>
</dbReference>
<dbReference type="UniPathway" id="UPA00705"/>
<keyword evidence="15 19" id="KW-0560">Oxidoreductase</keyword>
<keyword evidence="12 19" id="KW-0375">Hydrogen ion transport</keyword>
<feature type="binding site" description="covalent" evidence="21">
    <location>
        <position position="124"/>
    </location>
    <ligand>
        <name>heme c</name>
        <dbReference type="ChEBI" id="CHEBI:61717"/>
        <label>1</label>
    </ligand>
</feature>
<feature type="binding site" description="axial binding residue" evidence="20">
    <location>
        <position position="125"/>
    </location>
    <ligand>
        <name>heme c</name>
        <dbReference type="ChEBI" id="CHEBI:61717"/>
        <label>1</label>
    </ligand>
    <ligandPart>
        <name>Fe</name>
        <dbReference type="ChEBI" id="CHEBI:18248"/>
    </ligandPart>
</feature>
<keyword evidence="6 19" id="KW-0997">Cell inner membrane</keyword>
<keyword evidence="13 19" id="KW-0249">Electron transport</keyword>
<dbReference type="InterPro" id="IPR038414">
    <property type="entry name" value="CcoP_N_sf"/>
</dbReference>
<dbReference type="Proteomes" id="UP000463224">
    <property type="component" value="Unassembled WGS sequence"/>
</dbReference>
<dbReference type="PANTHER" id="PTHR33751:SF1">
    <property type="entry name" value="CBB3-TYPE CYTOCHROME C OXIDASE SUBUNIT FIXP"/>
    <property type="match status" value="1"/>
</dbReference>
<dbReference type="GO" id="GO:0020037">
    <property type="term" value="F:heme binding"/>
    <property type="evidence" value="ECO:0007669"/>
    <property type="project" value="InterPro"/>
</dbReference>
<dbReference type="PANTHER" id="PTHR33751">
    <property type="entry name" value="CBB3-TYPE CYTOCHROME C OXIDASE SUBUNIT FIXP"/>
    <property type="match status" value="1"/>
</dbReference>
<comment type="similarity">
    <text evidence="3 19">Belongs to the CcoP / FixP family.</text>
</comment>
<evidence type="ECO:0000313" key="25">
    <source>
        <dbReference type="Proteomes" id="UP000463224"/>
    </source>
</evidence>
<evidence type="ECO:0000256" key="22">
    <source>
        <dbReference type="SAM" id="Phobius"/>
    </source>
</evidence>
<keyword evidence="7 19" id="KW-0349">Heme</keyword>
<protein>
    <recommendedName>
        <fullName evidence="19">Cbb3-type cytochrome c oxidase subunit</fullName>
    </recommendedName>
</protein>
<evidence type="ECO:0000313" key="24">
    <source>
        <dbReference type="EMBL" id="MVA98702.1"/>
    </source>
</evidence>
<keyword evidence="14 22" id="KW-1133">Transmembrane helix</keyword>
<evidence type="ECO:0000256" key="19">
    <source>
        <dbReference type="PIRNR" id="PIRNR000006"/>
    </source>
</evidence>
<dbReference type="InterPro" id="IPR004678">
    <property type="entry name" value="Cyt_c_oxidase_cbb3_su3"/>
</dbReference>
<feature type="transmembrane region" description="Helical" evidence="22">
    <location>
        <begin position="32"/>
        <end position="50"/>
    </location>
</feature>
<keyword evidence="11" id="KW-0677">Repeat</keyword>
<dbReference type="GO" id="GO:0016491">
    <property type="term" value="F:oxidoreductase activity"/>
    <property type="evidence" value="ECO:0007669"/>
    <property type="project" value="UniProtKB-KW"/>
</dbReference>
<dbReference type="SUPFAM" id="SSF46626">
    <property type="entry name" value="Cytochrome c"/>
    <property type="match status" value="2"/>
</dbReference>
<keyword evidence="17 19" id="KW-0406">Ion transport</keyword>
<feature type="binding site" description="axial binding residue" evidence="20">
    <location>
        <position position="224"/>
    </location>
    <ligand>
        <name>heme c</name>
        <dbReference type="ChEBI" id="CHEBI:61717"/>
        <label>2</label>
    </ligand>
    <ligandPart>
        <name>Fe</name>
        <dbReference type="ChEBI" id="CHEBI:18248"/>
    </ligandPart>
</feature>